<organism evidence="2">
    <name type="scientific">Amblyomma triste</name>
    <name type="common">Neotropical tick</name>
    <dbReference type="NCBI Taxonomy" id="251400"/>
    <lineage>
        <taxon>Eukaryota</taxon>
        <taxon>Metazoa</taxon>
        <taxon>Ecdysozoa</taxon>
        <taxon>Arthropoda</taxon>
        <taxon>Chelicerata</taxon>
        <taxon>Arachnida</taxon>
        <taxon>Acari</taxon>
        <taxon>Parasitiformes</taxon>
        <taxon>Ixodida</taxon>
        <taxon>Ixodoidea</taxon>
        <taxon>Ixodidae</taxon>
        <taxon>Amblyomminae</taxon>
        <taxon>Amblyomma</taxon>
    </lineage>
</organism>
<protein>
    <recommendedName>
        <fullName evidence="3">Licpodalin-4 1</fullName>
    </recommendedName>
</protein>
<evidence type="ECO:0000256" key="1">
    <source>
        <dbReference type="SAM" id="SignalP"/>
    </source>
</evidence>
<dbReference type="AlphaFoldDB" id="A0A023GAJ1"/>
<dbReference type="SUPFAM" id="SSF50814">
    <property type="entry name" value="Lipocalins"/>
    <property type="match status" value="1"/>
</dbReference>
<feature type="signal peptide" evidence="1">
    <location>
        <begin position="1"/>
        <end position="18"/>
    </location>
</feature>
<dbReference type="InterPro" id="IPR002970">
    <property type="entry name" value="Tick_his-bd"/>
</dbReference>
<reference evidence="2" key="1">
    <citation type="submission" date="2014-03" db="EMBL/GenBank/DDBJ databases">
        <title>The sialotranscriptome of Amblyomma triste, Amblyomma parvum and Amblyomma cajennense ticks, uncovered by 454-based RNA-seq.</title>
        <authorList>
            <person name="Garcia G.R."/>
            <person name="Gardinassi L.G."/>
            <person name="Ribeiro J.M."/>
            <person name="Anatriello E."/>
            <person name="Ferreira B.R."/>
            <person name="Moreira H.N."/>
            <person name="Mafra C."/>
            <person name="Olegario M.M."/>
            <person name="Szabo P.J."/>
            <person name="Miranda-Santos I.K."/>
            <person name="Maruyama S.R."/>
        </authorList>
    </citation>
    <scope>NUCLEOTIDE SEQUENCE</scope>
    <source>
        <strain evidence="2">Mato Grasso do Sul</strain>
        <tissue evidence="2">Salivary glands</tissue>
    </source>
</reference>
<dbReference type="Gene3D" id="2.40.128.20">
    <property type="match status" value="1"/>
</dbReference>
<dbReference type="InterPro" id="IPR012674">
    <property type="entry name" value="Calycin"/>
</dbReference>
<accession>A0A023GAJ1</accession>
<sequence length="197" mass="22546">MKLLFIICTLVAADSAVAANYEDNILHGEHQLASDFTSVEEMLWVKKQNPKTNNVPGTRCQAMLKLRFMGGNRFQYIIYFSPPNLRPTVTAFVTTLTTGITGNRYYHNTLSYKATQRGQVGLFKLMYADKQNGCFILVTSRRRRERGCRLLQTSRTVDLPIPDECNRVFAQNCPRDVQEIYHSFCGARLPKIVQWGQ</sequence>
<keyword evidence="1" id="KW-0732">Signal</keyword>
<dbReference type="GO" id="GO:0043176">
    <property type="term" value="F:amine binding"/>
    <property type="evidence" value="ECO:0007669"/>
    <property type="project" value="InterPro"/>
</dbReference>
<dbReference type="Pfam" id="PF02098">
    <property type="entry name" value="His_binding"/>
    <property type="match status" value="1"/>
</dbReference>
<dbReference type="EMBL" id="GBBM01004526">
    <property type="protein sequence ID" value="JAC30892.1"/>
    <property type="molecule type" value="mRNA"/>
</dbReference>
<evidence type="ECO:0000313" key="2">
    <source>
        <dbReference type="EMBL" id="JAC30892.1"/>
    </source>
</evidence>
<dbReference type="GO" id="GO:0030682">
    <property type="term" value="P:symbiont-mediated perturbation of host defenses"/>
    <property type="evidence" value="ECO:0007669"/>
    <property type="project" value="InterPro"/>
</dbReference>
<name>A0A023GAJ1_AMBTT</name>
<feature type="chain" id="PRO_5001517411" description="Licpodalin-4 1" evidence="1">
    <location>
        <begin position="19"/>
        <end position="197"/>
    </location>
</feature>
<evidence type="ECO:0008006" key="3">
    <source>
        <dbReference type="Google" id="ProtNLM"/>
    </source>
</evidence>
<proteinExistence type="evidence at transcript level"/>